<dbReference type="Proteomes" id="UP001374579">
    <property type="component" value="Unassembled WGS sequence"/>
</dbReference>
<feature type="domain" description="Fanconi anaemia group A protein helical" evidence="2">
    <location>
        <begin position="509"/>
        <end position="586"/>
    </location>
</feature>
<dbReference type="PANTHER" id="PTHR12047:SF2">
    <property type="entry name" value="FANCONI ANEMIA GROUP A PROTEIN"/>
    <property type="match status" value="1"/>
</dbReference>
<dbReference type="InterPro" id="IPR003516">
    <property type="entry name" value="FANCA"/>
</dbReference>
<sequence>MDMSMELSLCETPAKRHCSADRGTDSLQHLLDSHLPSQQLYNEICSLQQRLASHAQQQTTNGESHMEQVPPTSTLPAFFESALSGRTHSETLLKPEDCVQRLIDLTKEEKEHSDASSPRLLTKEQRIRLGVVKSLLKGFKERQPHKWLDVISHLTKEYFPLEVMRELHVDDILPLQSFFDSALRDRGRCSQLTEEMVGLCCSEKDVPTCHKILSAVCSHLVKTGFPEKKPEDTLLRKVCVGILDGVTRGLLDSQVSDREVLLHTDLVGVNADVSHVCFKKFCTHTISLIMSHRSNMKVSEALKRQTEWKSGKVADNLKTLYKQLLVPFESSEVVELLRRILEKQEVNWQMLLSFLATFLVCFPSAATDIQDHVTRLMTDSLENADMENTIIAFLFARQSCVEGAHVFPTYPQWFQQVFGDGSQSPAGSKKAFTFLIKFLTDLVPFEPADVLKVHILRPPFIPAKCRDLWTDYTLLAKTRLADLKVPLEETNASIYSDQGNSSAQGAPGLQDVEKAIAGFESSGKLPTNVMEASIFRKPYFVGKFLPALLQPRHLPDVADSRMKFIEALKKAGKIPSSLVTKYEEACRKETRQLLEGVFEVEEDDGVEEMMMEPLEQLQHRLKQLADAVVSASTKARVAELVSVVSEKIEGVVGTSKDGAECSERECMVDLCQPDLISSHIQVVDEVLNSVCLILHSLKDASRQSWLHQLVRMLSQHYSLLPAFLVRLVALFRNQQRTLSAHHVKGAAAFMFHLGNNSSLFPLLFIRQHRSKGKLPITLLSCFLSSLLVGTAQQMTVAHQFLAAYLKVAFLCESEKSWASEQNMILPSQLIVMFCILSWRLIPETQPSLPITSQQQLWQHLTREMHSTKYETDGRGTEDAALALYASEKFQELLKTQRPTLEDWVDFELGVVPAQDCLSPLQRHTYQFSMMSHFCSAVSSGKLDPSQCKNVNTDLHQCCSVLMKKLAMALSRFQTESGRCPGCQQTAHSDITETRVNQEAASGLLSLLAKLVQNFPSTDDGNSSGRADTLWLVQQVFSLNAPSADSPPTCLPQALLRVVLCCPAYLLFTNSMSDGGNQTLVKDTVRFMEKFLVMHASEGGVLALDVICHLLQGYVTAAEQCSERSMMKGFEDHPLIVLSTLVHLSSVRVLVPSLFVNASSWNTLPPLLDVFDRFFQEGTLSVRQTSCDSFSLAAAVLAVIKHRGLMCDTERRKDMVRQLDHSQPKVVAILCELLLVSLSDAQSCCHHSPNGVKTSQLWLSEIWRQFPHLIPCAGDGRSEFASFRHSLLPADSLPFVEVAILRCMGQLAPETIAAEKGVVEMGVCLFSRLCQRFEDTHSSQQMKDVGVLLELSRTVVSLVRLAPLSLLQCVDGDTIKQCGLEMLAVYHQRMKART</sequence>
<evidence type="ECO:0000259" key="3">
    <source>
        <dbReference type="Pfam" id="PF24783"/>
    </source>
</evidence>
<evidence type="ECO:0000259" key="2">
    <source>
        <dbReference type="Pfam" id="PF24781"/>
    </source>
</evidence>
<dbReference type="Pfam" id="PF24783">
    <property type="entry name" value="FANCA_arcN"/>
    <property type="match status" value="1"/>
</dbReference>
<protein>
    <recommendedName>
        <fullName evidence="6">Fanconi anemia group A protein</fullName>
    </recommendedName>
</protein>
<dbReference type="GO" id="GO:0043240">
    <property type="term" value="C:Fanconi anaemia nuclear complex"/>
    <property type="evidence" value="ECO:0007669"/>
    <property type="project" value="InterPro"/>
</dbReference>
<evidence type="ECO:0000313" key="4">
    <source>
        <dbReference type="EMBL" id="KAK7115119.1"/>
    </source>
</evidence>
<accession>A0AAN9C1N9</accession>
<feature type="domain" description="Fanconi anaemia group A protein N-terminal" evidence="1">
    <location>
        <begin position="156"/>
        <end position="485"/>
    </location>
</feature>
<dbReference type="GO" id="GO:0036297">
    <property type="term" value="P:interstrand cross-link repair"/>
    <property type="evidence" value="ECO:0007669"/>
    <property type="project" value="InterPro"/>
</dbReference>
<dbReference type="InterPro" id="IPR055386">
    <property type="entry name" value="FANCA_helical"/>
</dbReference>
<dbReference type="EMBL" id="JBAMIC010000001">
    <property type="protein sequence ID" value="KAK7115119.1"/>
    <property type="molecule type" value="Genomic_DNA"/>
</dbReference>
<name>A0AAN9C1N9_9CAEN</name>
<evidence type="ECO:0000313" key="5">
    <source>
        <dbReference type="Proteomes" id="UP001374579"/>
    </source>
</evidence>
<dbReference type="PANTHER" id="PTHR12047">
    <property type="entry name" value="FANCONI ANEMIA GROUP A PROTEIN"/>
    <property type="match status" value="1"/>
</dbReference>
<dbReference type="Pfam" id="PF15865">
    <property type="entry name" value="Fanconi_A_N"/>
    <property type="match status" value="1"/>
</dbReference>
<comment type="caution">
    <text evidence="4">The sequence shown here is derived from an EMBL/GenBank/DDBJ whole genome shotgun (WGS) entry which is preliminary data.</text>
</comment>
<organism evidence="4 5">
    <name type="scientific">Littorina saxatilis</name>
    <dbReference type="NCBI Taxonomy" id="31220"/>
    <lineage>
        <taxon>Eukaryota</taxon>
        <taxon>Metazoa</taxon>
        <taxon>Spiralia</taxon>
        <taxon>Lophotrochozoa</taxon>
        <taxon>Mollusca</taxon>
        <taxon>Gastropoda</taxon>
        <taxon>Caenogastropoda</taxon>
        <taxon>Littorinimorpha</taxon>
        <taxon>Littorinoidea</taxon>
        <taxon>Littorinidae</taxon>
        <taxon>Littorina</taxon>
    </lineage>
</organism>
<dbReference type="InterPro" id="IPR055387">
    <property type="entry name" value="FANCA_arcN"/>
</dbReference>
<reference evidence="4 5" key="1">
    <citation type="submission" date="2024-02" db="EMBL/GenBank/DDBJ databases">
        <title>Chromosome-scale genome assembly of the rough periwinkle Littorina saxatilis.</title>
        <authorList>
            <person name="De Jode A."/>
            <person name="Faria R."/>
            <person name="Formenti G."/>
            <person name="Sims Y."/>
            <person name="Smith T.P."/>
            <person name="Tracey A."/>
            <person name="Wood J.M.D."/>
            <person name="Zagrodzka Z.B."/>
            <person name="Johannesson K."/>
            <person name="Butlin R.K."/>
            <person name="Leder E.H."/>
        </authorList>
    </citation>
    <scope>NUCLEOTIDE SEQUENCE [LARGE SCALE GENOMIC DNA]</scope>
    <source>
        <strain evidence="4">Snail1</strain>
        <tissue evidence="4">Muscle</tissue>
    </source>
</reference>
<evidence type="ECO:0008006" key="6">
    <source>
        <dbReference type="Google" id="ProtNLM"/>
    </source>
</evidence>
<evidence type="ECO:0000259" key="1">
    <source>
        <dbReference type="Pfam" id="PF15865"/>
    </source>
</evidence>
<gene>
    <name evidence="4" type="ORF">V1264_001053</name>
</gene>
<proteinExistence type="predicted"/>
<dbReference type="Pfam" id="PF24781">
    <property type="entry name" value="FANCA_helical"/>
    <property type="match status" value="1"/>
</dbReference>
<keyword evidence="5" id="KW-1185">Reference proteome</keyword>
<dbReference type="InterPro" id="IPR031729">
    <property type="entry name" value="Fanconi_A_N"/>
</dbReference>
<feature type="domain" description="Fanconi anaemia group A protein arcN subdomain" evidence="3">
    <location>
        <begin position="612"/>
        <end position="844"/>
    </location>
</feature>